<feature type="transmembrane region" description="Helical" evidence="3">
    <location>
        <begin position="179"/>
        <end position="200"/>
    </location>
</feature>
<dbReference type="GO" id="GO:0016020">
    <property type="term" value="C:membrane"/>
    <property type="evidence" value="ECO:0007669"/>
    <property type="project" value="InterPro"/>
</dbReference>
<evidence type="ECO:0000256" key="1">
    <source>
        <dbReference type="ARBA" id="ARBA00007362"/>
    </source>
</evidence>
<dbReference type="Pfam" id="PF00892">
    <property type="entry name" value="EamA"/>
    <property type="match status" value="2"/>
</dbReference>
<feature type="domain" description="EamA" evidence="4">
    <location>
        <begin position="5"/>
        <end position="139"/>
    </location>
</feature>
<proteinExistence type="inferred from homology"/>
<keyword evidence="3" id="KW-0812">Transmembrane</keyword>
<organism evidence="5 6">
    <name type="scientific">Nonomuraea cypriaca</name>
    <dbReference type="NCBI Taxonomy" id="1187855"/>
    <lineage>
        <taxon>Bacteria</taxon>
        <taxon>Bacillati</taxon>
        <taxon>Actinomycetota</taxon>
        <taxon>Actinomycetes</taxon>
        <taxon>Streptosporangiales</taxon>
        <taxon>Streptosporangiaceae</taxon>
        <taxon>Nonomuraea</taxon>
    </lineage>
</organism>
<keyword evidence="3" id="KW-0472">Membrane</keyword>
<feature type="domain" description="EamA" evidence="4">
    <location>
        <begin position="150"/>
        <end position="293"/>
    </location>
</feature>
<comment type="similarity">
    <text evidence="1">Belongs to the EamA transporter family.</text>
</comment>
<dbReference type="AlphaFoldDB" id="A0A931EZQ0"/>
<dbReference type="PANTHER" id="PTHR22911:SF79">
    <property type="entry name" value="MOBA-LIKE NTP TRANSFERASE DOMAIN-CONTAINING PROTEIN"/>
    <property type="match status" value="1"/>
</dbReference>
<dbReference type="InterPro" id="IPR000620">
    <property type="entry name" value="EamA_dom"/>
</dbReference>
<feature type="region of interest" description="Disordered" evidence="2">
    <location>
        <begin position="304"/>
        <end position="328"/>
    </location>
</feature>
<evidence type="ECO:0000313" key="5">
    <source>
        <dbReference type="EMBL" id="MBF8188570.1"/>
    </source>
</evidence>
<feature type="transmembrane region" description="Helical" evidence="3">
    <location>
        <begin position="124"/>
        <end position="143"/>
    </location>
</feature>
<feature type="transmembrane region" description="Helical" evidence="3">
    <location>
        <begin position="220"/>
        <end position="241"/>
    </location>
</feature>
<evidence type="ECO:0000256" key="2">
    <source>
        <dbReference type="SAM" id="MobiDB-lite"/>
    </source>
</evidence>
<feature type="transmembrane region" description="Helical" evidence="3">
    <location>
        <begin position="67"/>
        <end position="88"/>
    </location>
</feature>
<dbReference type="Proteomes" id="UP000605361">
    <property type="component" value="Unassembled WGS sequence"/>
</dbReference>
<dbReference type="PANTHER" id="PTHR22911">
    <property type="entry name" value="ACYL-MALONYL CONDENSING ENZYME-RELATED"/>
    <property type="match status" value="1"/>
</dbReference>
<feature type="transmembrane region" description="Helical" evidence="3">
    <location>
        <begin position="94"/>
        <end position="112"/>
    </location>
</feature>
<evidence type="ECO:0000259" key="4">
    <source>
        <dbReference type="Pfam" id="PF00892"/>
    </source>
</evidence>
<keyword evidence="3" id="KW-1133">Transmembrane helix</keyword>
<feature type="transmembrane region" description="Helical" evidence="3">
    <location>
        <begin position="277"/>
        <end position="294"/>
    </location>
</feature>
<dbReference type="EMBL" id="JADOGI010000069">
    <property type="protein sequence ID" value="MBF8188570.1"/>
    <property type="molecule type" value="Genomic_DNA"/>
</dbReference>
<sequence>MRYAGLALAFVSSFCFAFSGPMAKYLIAAGLAPIEAVWTRMAGAGLLLVAVLVVVKPRALRIPRSRLPFFGLYAIMAVAGVQSLYFVAITRLPVGIALLLEFMAPVMVVAWVRLVRKVRLAPAAYVGAIVAVVGLAIVVEAWQGLRLDALGLLLGLMAGACCAGYFLMNDSFGDDVDPLGLIAWGMIGAAVVLIPFAQPWNIPWGAFTVSATPAAGGQTLPVLAAYLWMVLIATVIAYILGVNAVRRLSAAVGATVASLEVIGGAVVAWALVGETLGALQIVGGLIVLSGALLAQTATAKVQPAPAPVPEAEPLTTPGGEAEPVTSPG</sequence>
<dbReference type="SUPFAM" id="SSF103481">
    <property type="entry name" value="Multidrug resistance efflux transporter EmrE"/>
    <property type="match status" value="2"/>
</dbReference>
<protein>
    <submittedName>
        <fullName evidence="5">EamA family transporter</fullName>
    </submittedName>
</protein>
<dbReference type="RefSeq" id="WP_195897513.1">
    <property type="nucleotide sequence ID" value="NZ_JADOGI010000069.1"/>
</dbReference>
<feature type="transmembrane region" description="Helical" evidence="3">
    <location>
        <begin position="149"/>
        <end position="167"/>
    </location>
</feature>
<dbReference type="InterPro" id="IPR037185">
    <property type="entry name" value="EmrE-like"/>
</dbReference>
<reference evidence="5" key="1">
    <citation type="submission" date="2020-11" db="EMBL/GenBank/DDBJ databases">
        <title>Whole-genome analyses of Nonomuraea sp. K274.</title>
        <authorList>
            <person name="Veyisoglu A."/>
        </authorList>
    </citation>
    <scope>NUCLEOTIDE SEQUENCE</scope>
    <source>
        <strain evidence="5">K274</strain>
    </source>
</reference>
<gene>
    <name evidence="5" type="ORF">ITP53_23145</name>
</gene>
<evidence type="ECO:0000256" key="3">
    <source>
        <dbReference type="SAM" id="Phobius"/>
    </source>
</evidence>
<comment type="caution">
    <text evidence="5">The sequence shown here is derived from an EMBL/GenBank/DDBJ whole genome shotgun (WGS) entry which is preliminary data.</text>
</comment>
<keyword evidence="6" id="KW-1185">Reference proteome</keyword>
<name>A0A931EZQ0_9ACTN</name>
<accession>A0A931EZQ0</accession>
<feature type="transmembrane region" description="Helical" evidence="3">
    <location>
        <begin position="248"/>
        <end position="271"/>
    </location>
</feature>
<evidence type="ECO:0000313" key="6">
    <source>
        <dbReference type="Proteomes" id="UP000605361"/>
    </source>
</evidence>
<feature type="transmembrane region" description="Helical" evidence="3">
    <location>
        <begin position="38"/>
        <end position="55"/>
    </location>
</feature>